<feature type="domain" description="PAS" evidence="7">
    <location>
        <begin position="29"/>
        <end position="78"/>
    </location>
</feature>
<dbReference type="PROSITE" id="PS50112">
    <property type="entry name" value="PAS"/>
    <property type="match status" value="1"/>
</dbReference>
<evidence type="ECO:0000256" key="4">
    <source>
        <dbReference type="ARBA" id="ARBA00022679"/>
    </source>
</evidence>
<evidence type="ECO:0000259" key="6">
    <source>
        <dbReference type="PROSITE" id="PS50109"/>
    </source>
</evidence>
<evidence type="ECO:0000256" key="3">
    <source>
        <dbReference type="ARBA" id="ARBA00022553"/>
    </source>
</evidence>
<dbReference type="Gene3D" id="3.30.450.20">
    <property type="entry name" value="PAS domain"/>
    <property type="match status" value="1"/>
</dbReference>
<dbReference type="Gene3D" id="1.10.287.130">
    <property type="match status" value="1"/>
</dbReference>
<dbReference type="CDD" id="cd00130">
    <property type="entry name" value="PAS"/>
    <property type="match status" value="1"/>
</dbReference>
<dbReference type="InterPro" id="IPR003594">
    <property type="entry name" value="HATPase_dom"/>
</dbReference>
<dbReference type="PANTHER" id="PTHR43304">
    <property type="entry name" value="PHYTOCHROME-LIKE PROTEIN CPH1"/>
    <property type="match status" value="1"/>
</dbReference>
<dbReference type="Pfam" id="PF08447">
    <property type="entry name" value="PAS_3"/>
    <property type="match status" value="1"/>
</dbReference>
<keyword evidence="5" id="KW-0418">Kinase</keyword>
<name>A0A918SGQ2_9FLAO</name>
<organism evidence="8 9">
    <name type="scientific">Salinimicrobium marinum</name>
    <dbReference type="NCBI Taxonomy" id="680283"/>
    <lineage>
        <taxon>Bacteria</taxon>
        <taxon>Pseudomonadati</taxon>
        <taxon>Bacteroidota</taxon>
        <taxon>Flavobacteriia</taxon>
        <taxon>Flavobacteriales</taxon>
        <taxon>Flavobacteriaceae</taxon>
        <taxon>Salinimicrobium</taxon>
    </lineage>
</organism>
<reference evidence="8" key="1">
    <citation type="journal article" date="2014" name="Int. J. Syst. Evol. Microbiol.">
        <title>Complete genome sequence of Corynebacterium casei LMG S-19264T (=DSM 44701T), isolated from a smear-ripened cheese.</title>
        <authorList>
            <consortium name="US DOE Joint Genome Institute (JGI-PGF)"/>
            <person name="Walter F."/>
            <person name="Albersmeier A."/>
            <person name="Kalinowski J."/>
            <person name="Ruckert C."/>
        </authorList>
    </citation>
    <scope>NUCLEOTIDE SEQUENCE</scope>
    <source>
        <strain evidence="8">KCTC 12719</strain>
    </source>
</reference>
<dbReference type="SMART" id="SM00387">
    <property type="entry name" value="HATPase_c"/>
    <property type="match status" value="1"/>
</dbReference>
<dbReference type="InterPro" id="IPR003661">
    <property type="entry name" value="HisK_dim/P_dom"/>
</dbReference>
<dbReference type="InterPro" id="IPR000014">
    <property type="entry name" value="PAS"/>
</dbReference>
<keyword evidence="3" id="KW-0597">Phosphoprotein</keyword>
<reference evidence="8" key="2">
    <citation type="submission" date="2020-09" db="EMBL/GenBank/DDBJ databases">
        <authorList>
            <person name="Sun Q."/>
            <person name="Kim S."/>
        </authorList>
    </citation>
    <scope>NUCLEOTIDE SEQUENCE</scope>
    <source>
        <strain evidence="8">KCTC 12719</strain>
    </source>
</reference>
<dbReference type="EMBL" id="BMXB01000008">
    <property type="protein sequence ID" value="GHA40317.1"/>
    <property type="molecule type" value="Genomic_DNA"/>
</dbReference>
<dbReference type="InterPro" id="IPR035965">
    <property type="entry name" value="PAS-like_dom_sf"/>
</dbReference>
<dbReference type="GO" id="GO:0000155">
    <property type="term" value="F:phosphorelay sensor kinase activity"/>
    <property type="evidence" value="ECO:0007669"/>
    <property type="project" value="InterPro"/>
</dbReference>
<keyword evidence="4" id="KW-0808">Transferase</keyword>
<comment type="catalytic activity">
    <reaction evidence="1">
        <text>ATP + protein L-histidine = ADP + protein N-phospho-L-histidine.</text>
        <dbReference type="EC" id="2.7.13.3"/>
    </reaction>
</comment>
<evidence type="ECO:0000256" key="1">
    <source>
        <dbReference type="ARBA" id="ARBA00000085"/>
    </source>
</evidence>
<evidence type="ECO:0000256" key="2">
    <source>
        <dbReference type="ARBA" id="ARBA00012438"/>
    </source>
</evidence>
<dbReference type="PROSITE" id="PS50109">
    <property type="entry name" value="HIS_KIN"/>
    <property type="match status" value="1"/>
</dbReference>
<dbReference type="InterPro" id="IPR004358">
    <property type="entry name" value="Sig_transdc_His_kin-like_C"/>
</dbReference>
<dbReference type="SUPFAM" id="SSF55785">
    <property type="entry name" value="PYP-like sensor domain (PAS domain)"/>
    <property type="match status" value="1"/>
</dbReference>
<dbReference type="SUPFAM" id="SSF47384">
    <property type="entry name" value="Homodimeric domain of signal transducing histidine kinase"/>
    <property type="match status" value="1"/>
</dbReference>
<dbReference type="SMART" id="SM00091">
    <property type="entry name" value="PAS"/>
    <property type="match status" value="1"/>
</dbReference>
<dbReference type="Proteomes" id="UP000610456">
    <property type="component" value="Unassembled WGS sequence"/>
</dbReference>
<sequence length="363" mass="41081">MTSPTPENQPDLEAFFRLSYDNLCIAGYDGYFRKVNPAFVKLLGYSEEELFAVPISSFVHPEDKEITAETRSLILNDKPLLNFENRYITKAGEIVWLSWTSIPDHSKELIYAVSKNITHKKKLEEDRQLLIKDLTAINTGLKQLTYTISHDLRSPVSNMMSIFSLLDLSQIQDKDSLQYLNLLEKSVHELRDTLDDQMQHLKATLLLKSTMELIPLKEVFQATTDSIRSLIDGSGTKFVIDFSQVEFLLGNSFYLHSIFLNLITNSIKYARPGIPPIIRIISQKDKDTSRLLFTDNGIGFDMGKNGSKIFTLNQVFTDQSNSNGVGLYLVKNYMNSVGGTINVSSEVNSGTTFCLTFKDQDLN</sequence>
<proteinExistence type="predicted"/>
<dbReference type="PANTHER" id="PTHR43304:SF1">
    <property type="entry name" value="PAC DOMAIN-CONTAINING PROTEIN"/>
    <property type="match status" value="1"/>
</dbReference>
<dbReference type="InterPro" id="IPR052162">
    <property type="entry name" value="Sensor_kinase/Photoreceptor"/>
</dbReference>
<gene>
    <name evidence="8" type="ORF">GCM10007103_22230</name>
</gene>
<evidence type="ECO:0000256" key="5">
    <source>
        <dbReference type="ARBA" id="ARBA00022777"/>
    </source>
</evidence>
<comment type="caution">
    <text evidence="8">The sequence shown here is derived from an EMBL/GenBank/DDBJ whole genome shotgun (WGS) entry which is preliminary data.</text>
</comment>
<dbReference type="AlphaFoldDB" id="A0A918SGQ2"/>
<dbReference type="InterPro" id="IPR013655">
    <property type="entry name" value="PAS_fold_3"/>
</dbReference>
<dbReference type="PRINTS" id="PR00344">
    <property type="entry name" value="BCTRLSENSOR"/>
</dbReference>
<dbReference type="EC" id="2.7.13.3" evidence="2"/>
<dbReference type="NCBIfam" id="TIGR00229">
    <property type="entry name" value="sensory_box"/>
    <property type="match status" value="1"/>
</dbReference>
<dbReference type="InterPro" id="IPR036890">
    <property type="entry name" value="HATPase_C_sf"/>
</dbReference>
<dbReference type="CDD" id="cd00082">
    <property type="entry name" value="HisKA"/>
    <property type="match status" value="1"/>
</dbReference>
<dbReference type="SUPFAM" id="SSF55874">
    <property type="entry name" value="ATPase domain of HSP90 chaperone/DNA topoisomerase II/histidine kinase"/>
    <property type="match status" value="1"/>
</dbReference>
<feature type="domain" description="Histidine kinase" evidence="6">
    <location>
        <begin position="147"/>
        <end position="361"/>
    </location>
</feature>
<dbReference type="InterPro" id="IPR005467">
    <property type="entry name" value="His_kinase_dom"/>
</dbReference>
<dbReference type="RefSeq" id="WP_189604827.1">
    <property type="nucleotide sequence ID" value="NZ_BMXB01000008.1"/>
</dbReference>
<dbReference type="Pfam" id="PF02518">
    <property type="entry name" value="HATPase_c"/>
    <property type="match status" value="1"/>
</dbReference>
<evidence type="ECO:0000313" key="8">
    <source>
        <dbReference type="EMBL" id="GHA40317.1"/>
    </source>
</evidence>
<keyword evidence="9" id="KW-1185">Reference proteome</keyword>
<protein>
    <recommendedName>
        <fullName evidence="2">histidine kinase</fullName>
        <ecNumber evidence="2">2.7.13.3</ecNumber>
    </recommendedName>
</protein>
<dbReference type="InterPro" id="IPR036097">
    <property type="entry name" value="HisK_dim/P_sf"/>
</dbReference>
<accession>A0A918SGQ2</accession>
<evidence type="ECO:0000313" key="9">
    <source>
        <dbReference type="Proteomes" id="UP000610456"/>
    </source>
</evidence>
<dbReference type="Gene3D" id="3.30.565.10">
    <property type="entry name" value="Histidine kinase-like ATPase, C-terminal domain"/>
    <property type="match status" value="1"/>
</dbReference>
<evidence type="ECO:0000259" key="7">
    <source>
        <dbReference type="PROSITE" id="PS50112"/>
    </source>
</evidence>